<reference evidence="2 3" key="1">
    <citation type="submission" date="2017-12" db="EMBL/GenBank/DDBJ databases">
        <title>Genomes of bacteria within cyanobacterial aggregates.</title>
        <authorList>
            <person name="Cai H."/>
        </authorList>
    </citation>
    <scope>NUCLEOTIDE SEQUENCE [LARGE SCALE GENOMIC DNA]</scope>
    <source>
        <strain evidence="2 3">TH16</strain>
        <plasmid evidence="2 3">unnamed2</plasmid>
    </source>
</reference>
<dbReference type="PANTHER" id="PTHR47691:SF3">
    <property type="entry name" value="HTH-TYPE TRANSCRIPTIONAL REGULATOR RV0890C-RELATED"/>
    <property type="match status" value="1"/>
</dbReference>
<dbReference type="GO" id="GO:0006355">
    <property type="term" value="P:regulation of DNA-templated transcription"/>
    <property type="evidence" value="ECO:0007669"/>
    <property type="project" value="InterPro"/>
</dbReference>
<dbReference type="InterPro" id="IPR027417">
    <property type="entry name" value="P-loop_NTPase"/>
</dbReference>
<proteinExistence type="predicted"/>
<dbReference type="OrthoDB" id="54411at2"/>
<evidence type="ECO:0000313" key="2">
    <source>
        <dbReference type="EMBL" id="AUN33844.1"/>
    </source>
</evidence>
<accession>A0A2K9NL98</accession>
<dbReference type="CDD" id="cd00383">
    <property type="entry name" value="trans_reg_C"/>
    <property type="match status" value="1"/>
</dbReference>
<keyword evidence="3" id="KW-1185">Reference proteome</keyword>
<dbReference type="PANTHER" id="PTHR47691">
    <property type="entry name" value="REGULATOR-RELATED"/>
    <property type="match status" value="1"/>
</dbReference>
<dbReference type="InterPro" id="IPR016032">
    <property type="entry name" value="Sig_transdc_resp-reg_C-effctor"/>
</dbReference>
<dbReference type="Gene3D" id="3.40.50.300">
    <property type="entry name" value="P-loop containing nucleotide triphosphate hydrolases"/>
    <property type="match status" value="1"/>
</dbReference>
<dbReference type="InterPro" id="IPR036388">
    <property type="entry name" value="WH-like_DNA-bd_sf"/>
</dbReference>
<sequence>MSSTPPLAGPGAAPLEMAVGAYRFDRMQGRLMSRSGAAVPLGRRALALLTALAEQPGQEVTAAQLLDRVWPGQIVDPANVAVQISGLRAAIGDTDGSVILTVHGRGYRLAVPVPASIGNIPHALLPLSGREVELANAVKRLRRDRLLVITGLSGTGKSRLACAVAQAMEADYHDGRWLVPLTGVMLSDAGGLAARIAAALGLEGGIASLAGRQCLLLLDGAELVSGGALDLIRRLVEDHDGLAVLVTSHIGHRRLRPWCVRLSPLALPGDGADSPAASLFLTAANAAGMEITPNAENSPAIASICRHLGGVPLGVEIAARAASLLGLKATAEASRDPMRALPFMRRPGPARHRSVSAAMGWALGLLTDAERQALTVLSTLPGGFTQEEASCALAHARTDAPEAGLARLFDKSMLDRVGDSFTLNPLVRAGTARAE</sequence>
<dbReference type="GO" id="GO:0003677">
    <property type="term" value="F:DNA binding"/>
    <property type="evidence" value="ECO:0007669"/>
    <property type="project" value="UniProtKB-UniRule"/>
</dbReference>
<dbReference type="GO" id="GO:0000160">
    <property type="term" value="P:phosphorelay signal transduction system"/>
    <property type="evidence" value="ECO:0007669"/>
    <property type="project" value="InterPro"/>
</dbReference>
<dbReference type="EMBL" id="CP025614">
    <property type="protein sequence ID" value="AUN33844.1"/>
    <property type="molecule type" value="Genomic_DNA"/>
</dbReference>
<name>A0A2K9NL98_9PROT</name>
<gene>
    <name evidence="2" type="ORF">C0V82_25915</name>
</gene>
<dbReference type="CDD" id="cd00267">
    <property type="entry name" value="ABC_ATPase"/>
    <property type="match status" value="1"/>
</dbReference>
<evidence type="ECO:0000256" key="1">
    <source>
        <dbReference type="ARBA" id="ARBA00023125"/>
    </source>
</evidence>
<dbReference type="PROSITE" id="PS51755">
    <property type="entry name" value="OMPR_PHOB"/>
    <property type="match status" value="1"/>
</dbReference>
<dbReference type="InterPro" id="IPR001867">
    <property type="entry name" value="OmpR/PhoB-type_DNA-bd"/>
</dbReference>
<dbReference type="SMART" id="SM00862">
    <property type="entry name" value="Trans_reg_C"/>
    <property type="match status" value="1"/>
</dbReference>
<protein>
    <submittedName>
        <fullName evidence="2">Uncharacterized protein</fullName>
    </submittedName>
</protein>
<dbReference type="AlphaFoldDB" id="A0A2K9NL98"/>
<dbReference type="Gene3D" id="1.10.10.10">
    <property type="entry name" value="Winged helix-like DNA-binding domain superfamily/Winged helix DNA-binding domain"/>
    <property type="match status" value="1"/>
</dbReference>
<dbReference type="SUPFAM" id="SSF46894">
    <property type="entry name" value="C-terminal effector domain of the bipartite response regulators"/>
    <property type="match status" value="1"/>
</dbReference>
<keyword evidence="2" id="KW-0614">Plasmid</keyword>
<dbReference type="Pfam" id="PF00486">
    <property type="entry name" value="Trans_reg_C"/>
    <property type="match status" value="1"/>
</dbReference>
<dbReference type="Proteomes" id="UP000234752">
    <property type="component" value="Plasmid unnamed2"/>
</dbReference>
<geneLocation type="plasmid" evidence="2 3">
    <name>unnamed2</name>
</geneLocation>
<dbReference type="KEGG" id="ncb:C0V82_25915"/>
<dbReference type="RefSeq" id="WP_102115347.1">
    <property type="nucleotide sequence ID" value="NZ_BMGN01000009.1"/>
</dbReference>
<evidence type="ECO:0000313" key="3">
    <source>
        <dbReference type="Proteomes" id="UP000234752"/>
    </source>
</evidence>
<organism evidence="2 3">
    <name type="scientific">Niveispirillum cyanobacteriorum</name>
    <dbReference type="NCBI Taxonomy" id="1612173"/>
    <lineage>
        <taxon>Bacteria</taxon>
        <taxon>Pseudomonadati</taxon>
        <taxon>Pseudomonadota</taxon>
        <taxon>Alphaproteobacteria</taxon>
        <taxon>Rhodospirillales</taxon>
        <taxon>Azospirillaceae</taxon>
        <taxon>Niveispirillum</taxon>
    </lineage>
</organism>
<dbReference type="SUPFAM" id="SSF52540">
    <property type="entry name" value="P-loop containing nucleoside triphosphate hydrolases"/>
    <property type="match status" value="1"/>
</dbReference>
<keyword evidence="1" id="KW-0238">DNA-binding</keyword>